<comment type="caution">
    <text evidence="10">The sequence shown here is derived from an EMBL/GenBank/DDBJ whole genome shotgun (WGS) entry which is preliminary data.</text>
</comment>
<feature type="domain" description="PPIase FKBP-type" evidence="9">
    <location>
        <begin position="197"/>
        <end position="287"/>
    </location>
</feature>
<dbReference type="PROSITE" id="PS50059">
    <property type="entry name" value="FKBP_PPIASE"/>
    <property type="match status" value="2"/>
</dbReference>
<dbReference type="EC" id="5.2.1.8" evidence="3 6"/>
<keyword evidence="8" id="KW-0812">Transmembrane</keyword>
<keyword evidence="8" id="KW-0472">Membrane</keyword>
<evidence type="ECO:0000256" key="1">
    <source>
        <dbReference type="ARBA" id="ARBA00000971"/>
    </source>
</evidence>
<dbReference type="Gene3D" id="3.10.50.40">
    <property type="match status" value="2"/>
</dbReference>
<feature type="region of interest" description="Disordered" evidence="7">
    <location>
        <begin position="291"/>
        <end position="326"/>
    </location>
</feature>
<dbReference type="InterPro" id="IPR001179">
    <property type="entry name" value="PPIase_FKBP_dom"/>
</dbReference>
<evidence type="ECO:0000256" key="3">
    <source>
        <dbReference type="ARBA" id="ARBA00013194"/>
    </source>
</evidence>
<dbReference type="SUPFAM" id="SSF54534">
    <property type="entry name" value="FKBP-like"/>
    <property type="match status" value="2"/>
</dbReference>
<organism evidence="10 11">
    <name type="scientific">Kitasatospora kifunensis</name>
    <name type="common">Streptomyces kifunensis</name>
    <dbReference type="NCBI Taxonomy" id="58351"/>
    <lineage>
        <taxon>Bacteria</taxon>
        <taxon>Bacillati</taxon>
        <taxon>Actinomycetota</taxon>
        <taxon>Actinomycetes</taxon>
        <taxon>Kitasatosporales</taxon>
        <taxon>Streptomycetaceae</taxon>
        <taxon>Kitasatospora</taxon>
    </lineage>
</organism>
<dbReference type="PANTHER" id="PTHR43811">
    <property type="entry name" value="FKBP-TYPE PEPTIDYL-PROLYL CIS-TRANS ISOMERASE FKPA"/>
    <property type="match status" value="1"/>
</dbReference>
<sequence>MAENPPDPSEADDSVSGAVTGPAAPRPGGPLSSDGESIVIPPSVLKQQAGWTAPGERVATPAAGGKPEEPQVFASTVRKQEISEADYENVGGGGRLGAVLGVVLAVLLVGSGIGIYVVNQNNDKSSKASDSATSAPSTPPSPTQAPVPPIKDTAKVLPTVSGDFGKKATITLPSEAPDGTFVVKPISEGDGAKINKGDWVSVDYTLKDWQSGKDLQGSYDLGKPLLLQPGTGGVIPALDSSLVGQKAGSRILVVAPPAAAFGDQGNQGMGLAPKDTLVLVADIQRVNAPDARVSGDVTPPPADFPQVKVNGDKKADTITPPPNVTDPTDLKTAVLIQGKGPKVASGEQVLVQYTGVTLKDGKKFDSSLDKGQAFSFAAGGGNVIEGWDKGVVGQNVGSRIELVIPASMAYKDQPPAGSGIPANASLVFVVDILDAGQGNGSSG</sequence>
<dbReference type="Pfam" id="PF00254">
    <property type="entry name" value="FKBP_C"/>
    <property type="match status" value="2"/>
</dbReference>
<evidence type="ECO:0000313" key="11">
    <source>
        <dbReference type="Proteomes" id="UP000540506"/>
    </source>
</evidence>
<dbReference type="RefSeq" id="WP_184934547.1">
    <property type="nucleotide sequence ID" value="NZ_JACHJV010000001.1"/>
</dbReference>
<evidence type="ECO:0000256" key="6">
    <source>
        <dbReference type="PROSITE-ProRule" id="PRU00277"/>
    </source>
</evidence>
<accession>A0A7W7VTK8</accession>
<dbReference type="InterPro" id="IPR046357">
    <property type="entry name" value="PPIase_dom_sf"/>
</dbReference>
<evidence type="ECO:0000256" key="2">
    <source>
        <dbReference type="ARBA" id="ARBA00006577"/>
    </source>
</evidence>
<comment type="catalytic activity">
    <reaction evidence="1 6">
        <text>[protein]-peptidylproline (omega=180) = [protein]-peptidylproline (omega=0)</text>
        <dbReference type="Rhea" id="RHEA:16237"/>
        <dbReference type="Rhea" id="RHEA-COMP:10747"/>
        <dbReference type="Rhea" id="RHEA-COMP:10748"/>
        <dbReference type="ChEBI" id="CHEBI:83833"/>
        <dbReference type="ChEBI" id="CHEBI:83834"/>
        <dbReference type="EC" id="5.2.1.8"/>
    </reaction>
</comment>
<keyword evidence="4 6" id="KW-0697">Rotamase</keyword>
<comment type="similarity">
    <text evidence="2">Belongs to the FKBP-type PPIase family.</text>
</comment>
<evidence type="ECO:0000256" key="7">
    <source>
        <dbReference type="SAM" id="MobiDB-lite"/>
    </source>
</evidence>
<keyword evidence="8" id="KW-1133">Transmembrane helix</keyword>
<dbReference type="EMBL" id="JACHJV010000001">
    <property type="protein sequence ID" value="MBB4922362.1"/>
    <property type="molecule type" value="Genomic_DNA"/>
</dbReference>
<name>A0A7W7VTK8_KITKI</name>
<feature type="domain" description="PPIase FKBP-type" evidence="9">
    <location>
        <begin position="346"/>
        <end position="436"/>
    </location>
</feature>
<feature type="region of interest" description="Disordered" evidence="7">
    <location>
        <begin position="123"/>
        <end position="151"/>
    </location>
</feature>
<gene>
    <name evidence="10" type="ORF">FHR34_001355</name>
</gene>
<feature type="region of interest" description="Disordered" evidence="7">
    <location>
        <begin position="1"/>
        <end position="71"/>
    </location>
</feature>
<evidence type="ECO:0000256" key="8">
    <source>
        <dbReference type="SAM" id="Phobius"/>
    </source>
</evidence>
<reference evidence="10 11" key="1">
    <citation type="submission" date="2020-08" db="EMBL/GenBank/DDBJ databases">
        <title>Sequencing the genomes of 1000 actinobacteria strains.</title>
        <authorList>
            <person name="Klenk H.-P."/>
        </authorList>
    </citation>
    <scope>NUCLEOTIDE SEQUENCE [LARGE SCALE GENOMIC DNA]</scope>
    <source>
        <strain evidence="10 11">DSM 41654</strain>
    </source>
</reference>
<evidence type="ECO:0000256" key="4">
    <source>
        <dbReference type="ARBA" id="ARBA00023110"/>
    </source>
</evidence>
<dbReference type="AlphaFoldDB" id="A0A7W7VTK8"/>
<dbReference type="PANTHER" id="PTHR43811:SF19">
    <property type="entry name" value="39 KDA FK506-BINDING NUCLEAR PROTEIN"/>
    <property type="match status" value="1"/>
</dbReference>
<dbReference type="Proteomes" id="UP000540506">
    <property type="component" value="Unassembled WGS sequence"/>
</dbReference>
<feature type="compositionally biased region" description="Pro residues" evidence="7">
    <location>
        <begin position="137"/>
        <end position="149"/>
    </location>
</feature>
<proteinExistence type="inferred from homology"/>
<evidence type="ECO:0000259" key="9">
    <source>
        <dbReference type="PROSITE" id="PS50059"/>
    </source>
</evidence>
<feature type="transmembrane region" description="Helical" evidence="8">
    <location>
        <begin position="96"/>
        <end position="118"/>
    </location>
</feature>
<dbReference type="GO" id="GO:0003755">
    <property type="term" value="F:peptidyl-prolyl cis-trans isomerase activity"/>
    <property type="evidence" value="ECO:0007669"/>
    <property type="project" value="UniProtKB-KW"/>
</dbReference>
<protein>
    <recommendedName>
        <fullName evidence="3 6">peptidylprolyl isomerase</fullName>
        <ecNumber evidence="3 6">5.2.1.8</ecNumber>
    </recommendedName>
</protein>
<evidence type="ECO:0000256" key="5">
    <source>
        <dbReference type="ARBA" id="ARBA00023235"/>
    </source>
</evidence>
<keyword evidence="11" id="KW-1185">Reference proteome</keyword>
<evidence type="ECO:0000313" key="10">
    <source>
        <dbReference type="EMBL" id="MBB4922362.1"/>
    </source>
</evidence>
<keyword evidence="5 6" id="KW-0413">Isomerase</keyword>